<gene>
    <name evidence="2" type="ORF">P280DRAFT_532996</name>
</gene>
<dbReference type="AlphaFoldDB" id="A0A6A6RNN9"/>
<reference evidence="2" key="1">
    <citation type="journal article" date="2020" name="Stud. Mycol.">
        <title>101 Dothideomycetes genomes: a test case for predicting lifestyles and emergence of pathogens.</title>
        <authorList>
            <person name="Haridas S."/>
            <person name="Albert R."/>
            <person name="Binder M."/>
            <person name="Bloem J."/>
            <person name="Labutti K."/>
            <person name="Salamov A."/>
            <person name="Andreopoulos B."/>
            <person name="Baker S."/>
            <person name="Barry K."/>
            <person name="Bills G."/>
            <person name="Bluhm B."/>
            <person name="Cannon C."/>
            <person name="Castanera R."/>
            <person name="Culley D."/>
            <person name="Daum C."/>
            <person name="Ezra D."/>
            <person name="Gonzalez J."/>
            <person name="Henrissat B."/>
            <person name="Kuo A."/>
            <person name="Liang C."/>
            <person name="Lipzen A."/>
            <person name="Lutzoni F."/>
            <person name="Magnuson J."/>
            <person name="Mondo S."/>
            <person name="Nolan M."/>
            <person name="Ohm R."/>
            <person name="Pangilinan J."/>
            <person name="Park H.-J."/>
            <person name="Ramirez L."/>
            <person name="Alfaro M."/>
            <person name="Sun H."/>
            <person name="Tritt A."/>
            <person name="Yoshinaga Y."/>
            <person name="Zwiers L.-H."/>
            <person name="Turgeon B."/>
            <person name="Goodwin S."/>
            <person name="Spatafora J."/>
            <person name="Crous P."/>
            <person name="Grigoriev I."/>
        </authorList>
    </citation>
    <scope>NUCLEOTIDE SEQUENCE</scope>
    <source>
        <strain evidence="2">CBS 473.64</strain>
    </source>
</reference>
<keyword evidence="3" id="KW-1185">Reference proteome</keyword>
<sequence length="592" mass="66950">MTIHEPFLSTYLISRSIMGDGVDRSGHEASVHDMGDRSAGGPQCSTRTALSSQAPRGCSFWQAGQMCSMCCPSYGSRGGRIVGCTYLQIQSKQANTSNVYHYTGIAQEVVCETEGPHEVGMVDFPGGVVAVEPGNGFGNNDRSDVTCSQVHEQQTAIVQGREYLSEPPQLLPSGELIVEVTEAQDPEWQDGSAFEDGRRFCRDVSHRLEQEVLVGHMDKSVAAVKEGVGVGVGVGRNCQQRTVSSTRASNPVPILRHAPHHLSSSSVSCPITVIIMSNLDQNPSLIYHFAGALSTTKCHFCHTNRLSPTQRQTLCTSCIAKGNSVAIEDAHEIHIRRRVNDIFNFYIAVRLKTLSQHFELFPEGRYCWKWGIPGKKTELPMVEDAYGETRDLWDKVMLTSWECHLVLIWLAKILEAEFLHKSPLLNIDEVYFEPRAHLDCTSHWVYKFDCKHGRSYAVTFADRQLGLLPLVTKWSSYEANNINHIKEKNRLGTRKQKRTDLWAKILQDDEEGDMLPPKDWDMVFGEDRSGWDPECMAEAWEYCTTESTLGEYMDEAWRCEVADRWIEVWWMRWKRGDWRKLGFAADEKVWAS</sequence>
<organism evidence="2 3">
    <name type="scientific">Massarina eburnea CBS 473.64</name>
    <dbReference type="NCBI Taxonomy" id="1395130"/>
    <lineage>
        <taxon>Eukaryota</taxon>
        <taxon>Fungi</taxon>
        <taxon>Dikarya</taxon>
        <taxon>Ascomycota</taxon>
        <taxon>Pezizomycotina</taxon>
        <taxon>Dothideomycetes</taxon>
        <taxon>Pleosporomycetidae</taxon>
        <taxon>Pleosporales</taxon>
        <taxon>Massarineae</taxon>
        <taxon>Massarinaceae</taxon>
        <taxon>Massarina</taxon>
    </lineage>
</organism>
<feature type="compositionally biased region" description="Basic and acidic residues" evidence="1">
    <location>
        <begin position="24"/>
        <end position="36"/>
    </location>
</feature>
<dbReference type="EMBL" id="MU006796">
    <property type="protein sequence ID" value="KAF2636872.1"/>
    <property type="molecule type" value="Genomic_DNA"/>
</dbReference>
<name>A0A6A6RNN9_9PLEO</name>
<protein>
    <submittedName>
        <fullName evidence="2">Uncharacterized protein</fullName>
    </submittedName>
</protein>
<evidence type="ECO:0000313" key="2">
    <source>
        <dbReference type="EMBL" id="KAF2636872.1"/>
    </source>
</evidence>
<evidence type="ECO:0000256" key="1">
    <source>
        <dbReference type="SAM" id="MobiDB-lite"/>
    </source>
</evidence>
<evidence type="ECO:0000313" key="3">
    <source>
        <dbReference type="Proteomes" id="UP000799753"/>
    </source>
</evidence>
<feature type="region of interest" description="Disordered" evidence="1">
    <location>
        <begin position="24"/>
        <end position="43"/>
    </location>
</feature>
<accession>A0A6A6RNN9</accession>
<dbReference type="Proteomes" id="UP000799753">
    <property type="component" value="Unassembled WGS sequence"/>
</dbReference>
<proteinExistence type="predicted"/>